<dbReference type="Proteomes" id="UP000234474">
    <property type="component" value="Unassembled WGS sequence"/>
</dbReference>
<feature type="compositionally biased region" description="Basic residues" evidence="8">
    <location>
        <begin position="8"/>
        <end position="19"/>
    </location>
</feature>
<keyword evidence="3" id="KW-0677">Repeat</keyword>
<protein>
    <submittedName>
        <fullName evidence="10">C2H2 type zinc finger domain protein</fullName>
    </submittedName>
</protein>
<proteinExistence type="predicted"/>
<evidence type="ECO:0000256" key="5">
    <source>
        <dbReference type="ARBA" id="ARBA00022833"/>
    </source>
</evidence>
<dbReference type="CDD" id="cd12148">
    <property type="entry name" value="fungal_TF_MHR"/>
    <property type="match status" value="1"/>
</dbReference>
<dbReference type="VEuPathDB" id="FungiDB:P174DRAFT_502552"/>
<dbReference type="GeneID" id="36538434"/>
<dbReference type="InterPro" id="IPR051059">
    <property type="entry name" value="VerF-like"/>
</dbReference>
<feature type="domain" description="C2H2-type" evidence="9">
    <location>
        <begin position="24"/>
        <end position="51"/>
    </location>
</feature>
<feature type="region of interest" description="Disordered" evidence="8">
    <location>
        <begin position="240"/>
        <end position="290"/>
    </location>
</feature>
<organism evidence="10 11">
    <name type="scientific">Aspergillus novofumigatus (strain IBT 16806)</name>
    <dbReference type="NCBI Taxonomy" id="1392255"/>
    <lineage>
        <taxon>Eukaryota</taxon>
        <taxon>Fungi</taxon>
        <taxon>Dikarya</taxon>
        <taxon>Ascomycota</taxon>
        <taxon>Pezizomycotina</taxon>
        <taxon>Eurotiomycetes</taxon>
        <taxon>Eurotiomycetidae</taxon>
        <taxon>Eurotiales</taxon>
        <taxon>Aspergillaceae</taxon>
        <taxon>Aspergillus</taxon>
        <taxon>Aspergillus subgen. Fumigati</taxon>
    </lineage>
</organism>
<comment type="caution">
    <text evidence="10">The sequence shown here is derived from an EMBL/GenBank/DDBJ whole genome shotgun (WGS) entry which is preliminary data.</text>
</comment>
<accession>A0A2I1CBV6</accession>
<dbReference type="Pfam" id="PF00096">
    <property type="entry name" value="zf-C2H2"/>
    <property type="match status" value="2"/>
</dbReference>
<keyword evidence="11" id="KW-1185">Reference proteome</keyword>
<dbReference type="GO" id="GO:0000981">
    <property type="term" value="F:DNA-binding transcription factor activity, RNA polymerase II-specific"/>
    <property type="evidence" value="ECO:0007669"/>
    <property type="project" value="InterPro"/>
</dbReference>
<feature type="compositionally biased region" description="Pro residues" evidence="8">
    <location>
        <begin position="281"/>
        <end position="290"/>
    </location>
</feature>
<dbReference type="RefSeq" id="XP_024683714.1">
    <property type="nucleotide sequence ID" value="XM_024831097.1"/>
</dbReference>
<dbReference type="PANTHER" id="PTHR40626:SF35">
    <property type="entry name" value="FINGER DOMAIN PROTEIN, PUTATIVE-RELATED"/>
    <property type="match status" value="1"/>
</dbReference>
<feature type="compositionally biased region" description="Acidic residues" evidence="8">
    <location>
        <begin position="270"/>
        <end position="279"/>
    </location>
</feature>
<evidence type="ECO:0000256" key="2">
    <source>
        <dbReference type="ARBA" id="ARBA00022723"/>
    </source>
</evidence>
<feature type="region of interest" description="Disordered" evidence="8">
    <location>
        <begin position="1"/>
        <end position="22"/>
    </location>
</feature>
<reference evidence="11" key="1">
    <citation type="journal article" date="2018" name="Proc. Natl. Acad. Sci. U.S.A.">
        <title>Linking secondary metabolites to gene clusters through genome sequencing of six diverse Aspergillus species.</title>
        <authorList>
            <person name="Kaerboelling I."/>
            <person name="Vesth T.C."/>
            <person name="Frisvad J.C."/>
            <person name="Nybo J.L."/>
            <person name="Theobald S."/>
            <person name="Kuo A."/>
            <person name="Bowyer P."/>
            <person name="Matsuda Y."/>
            <person name="Mondo S."/>
            <person name="Lyhne E.K."/>
            <person name="Kogle M.E."/>
            <person name="Clum A."/>
            <person name="Lipzen A."/>
            <person name="Salamov A."/>
            <person name="Ngan C.Y."/>
            <person name="Daum C."/>
            <person name="Chiniquy J."/>
            <person name="Barry K."/>
            <person name="LaButti K."/>
            <person name="Haridas S."/>
            <person name="Simmons B.A."/>
            <person name="Magnuson J.K."/>
            <person name="Mortensen U.H."/>
            <person name="Larsen T.O."/>
            <person name="Grigoriev I.V."/>
            <person name="Baker S.E."/>
            <person name="Andersen M.R."/>
        </authorList>
    </citation>
    <scope>NUCLEOTIDE SEQUENCE [LARGE SCALE GENOMIC DNA]</scope>
    <source>
        <strain evidence="11">IBT 16806</strain>
    </source>
</reference>
<dbReference type="Pfam" id="PF04082">
    <property type="entry name" value="Fungal_trans"/>
    <property type="match status" value="1"/>
</dbReference>
<dbReference type="AlphaFoldDB" id="A0A2I1CBV6"/>
<dbReference type="SUPFAM" id="SSF57667">
    <property type="entry name" value="beta-beta-alpha zinc fingers"/>
    <property type="match status" value="1"/>
</dbReference>
<evidence type="ECO:0000313" key="11">
    <source>
        <dbReference type="Proteomes" id="UP000234474"/>
    </source>
</evidence>
<evidence type="ECO:0000256" key="4">
    <source>
        <dbReference type="ARBA" id="ARBA00022771"/>
    </source>
</evidence>
<dbReference type="PANTHER" id="PTHR40626">
    <property type="entry name" value="MIP31509P"/>
    <property type="match status" value="1"/>
</dbReference>
<evidence type="ECO:0000256" key="6">
    <source>
        <dbReference type="ARBA" id="ARBA00023242"/>
    </source>
</evidence>
<dbReference type="GO" id="GO:0006351">
    <property type="term" value="P:DNA-templated transcription"/>
    <property type="evidence" value="ECO:0007669"/>
    <property type="project" value="InterPro"/>
</dbReference>
<comment type="subcellular location">
    <subcellularLocation>
        <location evidence="1">Nucleus</location>
    </subcellularLocation>
</comment>
<keyword evidence="5" id="KW-0862">Zinc</keyword>
<keyword evidence="4 7" id="KW-0863">Zinc-finger</keyword>
<keyword evidence="6" id="KW-0539">Nucleus</keyword>
<gene>
    <name evidence="10" type="ORF">P174DRAFT_502552</name>
</gene>
<dbReference type="STRING" id="1392255.A0A2I1CBV6"/>
<dbReference type="GO" id="GO:0000785">
    <property type="term" value="C:chromatin"/>
    <property type="evidence" value="ECO:0007669"/>
    <property type="project" value="TreeGrafter"/>
</dbReference>
<name>A0A2I1CBV6_ASPN1</name>
<dbReference type="GO" id="GO:0000978">
    <property type="term" value="F:RNA polymerase II cis-regulatory region sequence-specific DNA binding"/>
    <property type="evidence" value="ECO:0007669"/>
    <property type="project" value="InterPro"/>
</dbReference>
<evidence type="ECO:0000256" key="1">
    <source>
        <dbReference type="ARBA" id="ARBA00004123"/>
    </source>
</evidence>
<dbReference type="InterPro" id="IPR036236">
    <property type="entry name" value="Znf_C2H2_sf"/>
</dbReference>
<feature type="compositionally biased region" description="Polar residues" evidence="8">
    <location>
        <begin position="176"/>
        <end position="189"/>
    </location>
</feature>
<feature type="domain" description="C2H2-type" evidence="9">
    <location>
        <begin position="52"/>
        <end position="79"/>
    </location>
</feature>
<dbReference type="PROSITE" id="PS50157">
    <property type="entry name" value="ZINC_FINGER_C2H2_2"/>
    <property type="match status" value="2"/>
</dbReference>
<dbReference type="GO" id="GO:0008270">
    <property type="term" value="F:zinc ion binding"/>
    <property type="evidence" value="ECO:0007669"/>
    <property type="project" value="UniProtKB-KW"/>
</dbReference>
<evidence type="ECO:0000259" key="9">
    <source>
        <dbReference type="PROSITE" id="PS50157"/>
    </source>
</evidence>
<dbReference type="SMART" id="SM00355">
    <property type="entry name" value="ZnF_C2H2"/>
    <property type="match status" value="2"/>
</dbReference>
<dbReference type="InterPro" id="IPR013087">
    <property type="entry name" value="Znf_C2H2_type"/>
</dbReference>
<feature type="region of interest" description="Disordered" evidence="8">
    <location>
        <begin position="166"/>
        <end position="192"/>
    </location>
</feature>
<dbReference type="PROSITE" id="PS00028">
    <property type="entry name" value="ZINC_FINGER_C2H2_1"/>
    <property type="match status" value="2"/>
</dbReference>
<dbReference type="Gene3D" id="3.30.160.60">
    <property type="entry name" value="Classic Zinc Finger"/>
    <property type="match status" value="2"/>
</dbReference>
<evidence type="ECO:0000313" key="10">
    <source>
        <dbReference type="EMBL" id="PKX95119.1"/>
    </source>
</evidence>
<dbReference type="GO" id="GO:0005634">
    <property type="term" value="C:nucleus"/>
    <property type="evidence" value="ECO:0007669"/>
    <property type="project" value="UniProtKB-SubCell"/>
</dbReference>
<dbReference type="OrthoDB" id="1405595at2759"/>
<dbReference type="EMBL" id="MSZS01000003">
    <property type="protein sequence ID" value="PKX95119.1"/>
    <property type="molecule type" value="Genomic_DNA"/>
</dbReference>
<sequence>MQVASPKAARRQSRSHRKQPSGPFICHTCGKVFTRVENLTRHAENHKTTAKFVCHVCQKRFTRSDLLKRHSKIHAKNAGRQYLADAPLPDPGGNLHFDNADQQLQQTHPRAEDIDESHMHMVLRSSDSRPSHPFDSRYPEAFNAIHGTTRDVEVSRGLIGSCEQGQDYRASLDPNPCSSSKSITQSSPNSDPPWPYASYGMYGEGCLDTDLAWILDIGLVDYPSPQKDHHLNLDSVQTQDYPNRHSERSPLVSFPSHRAGQARDYPADDNQNDWPDEDPVPGAPAPSEIPPTDIPGQESWVEPDEVRHFQNRFNNVNWQFLRVKPDVRARLLATLADSALIEHGHLPPDESKFPVSEVLEYFLSLFFEFVHPRFPVLHKPTFNMAAAPPYLLLAMMLLGSSHSRSNRGKFVAVYLHLATTMFMRLHALMPSFLRSVENILTLLFLCVSGAWSGHKSAFEFAEGARGILVTACRRCRLLDCRPKPLVTDTGATKPMRVKLLDTWMAWIELEQRKRLGLAIHMFDLQFPALFHNQPYISKGETVNLVLPCEAAFWEAKSPEAWKVLLGPAEIPSAMYFMVPLDTCLLYPELKRDPPYAPIDSYSKIILMYALFGHIFEWRQNMNIVLHSAFIRAPESIGPAEGLADRQRWLRNGLKAWLDNYHHSNVRGNGSQAPPAGLLLHHLANIYLDINISDLHLYAGRSGLNEDIQLAEDALRRWCQSSGSRRTIERVHEMLELARRTIEDEMAATCGFEVSVALLTGGLICWMYDRLGGEAHSGDWRRIDLCNSGGELLSAANPSLYSSSKPYMYKFLRATTTG</sequence>
<evidence type="ECO:0000256" key="3">
    <source>
        <dbReference type="ARBA" id="ARBA00022737"/>
    </source>
</evidence>
<dbReference type="InterPro" id="IPR007219">
    <property type="entry name" value="XnlR_reg_dom"/>
</dbReference>
<dbReference type="OMA" id="HIFEWRQ"/>
<evidence type="ECO:0000256" key="8">
    <source>
        <dbReference type="SAM" id="MobiDB-lite"/>
    </source>
</evidence>
<keyword evidence="2" id="KW-0479">Metal-binding</keyword>
<evidence type="ECO:0000256" key="7">
    <source>
        <dbReference type="PROSITE-ProRule" id="PRU00042"/>
    </source>
</evidence>